<sequence length="70" mass="8474">MSDTRFVENGKYFYDLNNDNNYYPNVQYPNSRYNYNPGSFYGKTGDSYEYNNNGERYQSQNDFQDEQYVP</sequence>
<evidence type="ECO:0000256" key="1">
    <source>
        <dbReference type="SAM" id="MobiDB-lite"/>
    </source>
</evidence>
<protein>
    <submittedName>
        <fullName evidence="2">Uncharacterized protein</fullName>
    </submittedName>
</protein>
<evidence type="ECO:0000313" key="2">
    <source>
        <dbReference type="EMBL" id="MBX52248.1"/>
    </source>
</evidence>
<organism evidence="2">
    <name type="scientific">Rhizophora mucronata</name>
    <name type="common">Asiatic mangrove</name>
    <dbReference type="NCBI Taxonomy" id="61149"/>
    <lineage>
        <taxon>Eukaryota</taxon>
        <taxon>Viridiplantae</taxon>
        <taxon>Streptophyta</taxon>
        <taxon>Embryophyta</taxon>
        <taxon>Tracheophyta</taxon>
        <taxon>Spermatophyta</taxon>
        <taxon>Magnoliopsida</taxon>
        <taxon>eudicotyledons</taxon>
        <taxon>Gunneridae</taxon>
        <taxon>Pentapetalae</taxon>
        <taxon>rosids</taxon>
        <taxon>fabids</taxon>
        <taxon>Malpighiales</taxon>
        <taxon>Rhizophoraceae</taxon>
        <taxon>Rhizophora</taxon>
    </lineage>
</organism>
<dbReference type="AlphaFoldDB" id="A0A2P2PBX2"/>
<dbReference type="InterPro" id="IPR040290">
    <property type="entry name" value="Prot_E6-like"/>
</dbReference>
<feature type="region of interest" description="Disordered" evidence="1">
    <location>
        <begin position="41"/>
        <end position="70"/>
    </location>
</feature>
<reference evidence="2" key="1">
    <citation type="submission" date="2018-02" db="EMBL/GenBank/DDBJ databases">
        <title>Rhizophora mucronata_Transcriptome.</title>
        <authorList>
            <person name="Meera S.P."/>
            <person name="Sreeshan A."/>
            <person name="Augustine A."/>
        </authorList>
    </citation>
    <scope>NUCLEOTIDE SEQUENCE</scope>
    <source>
        <tissue evidence="2">Leaf</tissue>
    </source>
</reference>
<dbReference type="PANTHER" id="PTHR35274:SF2">
    <property type="entry name" value="E6-LIKE PROTEIN"/>
    <property type="match status" value="1"/>
</dbReference>
<name>A0A2P2PBX2_RHIMU</name>
<dbReference type="EMBL" id="GGEC01071764">
    <property type="protein sequence ID" value="MBX52248.1"/>
    <property type="molecule type" value="Transcribed_RNA"/>
</dbReference>
<accession>A0A2P2PBX2</accession>
<feature type="compositionally biased region" description="Polar residues" evidence="1">
    <location>
        <begin position="49"/>
        <end position="62"/>
    </location>
</feature>
<dbReference type="PANTHER" id="PTHR35274">
    <property type="entry name" value="E6-LIKE PROTEIN"/>
    <property type="match status" value="1"/>
</dbReference>
<proteinExistence type="predicted"/>